<organism evidence="1 2">
    <name type="scientific">Tetranychus urticae</name>
    <name type="common">Two-spotted spider mite</name>
    <dbReference type="NCBI Taxonomy" id="32264"/>
    <lineage>
        <taxon>Eukaryota</taxon>
        <taxon>Metazoa</taxon>
        <taxon>Ecdysozoa</taxon>
        <taxon>Arthropoda</taxon>
        <taxon>Chelicerata</taxon>
        <taxon>Arachnida</taxon>
        <taxon>Acari</taxon>
        <taxon>Acariformes</taxon>
        <taxon>Trombidiformes</taxon>
        <taxon>Prostigmata</taxon>
        <taxon>Eleutherengona</taxon>
        <taxon>Raphignathae</taxon>
        <taxon>Tetranychoidea</taxon>
        <taxon>Tetranychidae</taxon>
        <taxon>Tetranychus</taxon>
    </lineage>
</organism>
<dbReference type="AlphaFoldDB" id="T1KJR1"/>
<sequence length="234" mass="27071">MSKGSNLVGKFTTSVKKFVQDVESDHTRDGVTSTNERLRMVDSKINESYSTIKGALTSLHQNYESAKADNGVYNRYKLFKKMIKTVIKLDTQYWILIEIPKQEKHEQPSNYVMRCCSVLEKANATIDGKSSNARQAEETRIQSNRERLKSMSIPEIEEENKQLINDVYRLLKRYNNLRNTVHELKVSYMATKVYPGPARYFMLKDMVKSVLRHPSYMEVCHEDLIANNMISNGT</sequence>
<evidence type="ECO:0000313" key="1">
    <source>
        <dbReference type="EnsemblMetazoa" id="tetur13g00860.1"/>
    </source>
</evidence>
<dbReference type="PANTHER" id="PTHR21010">
    <property type="entry name" value="AGAP001581-PA"/>
    <property type="match status" value="1"/>
</dbReference>
<dbReference type="EMBL" id="CAEY01000163">
    <property type="status" value="NOT_ANNOTATED_CDS"/>
    <property type="molecule type" value="Genomic_DNA"/>
</dbReference>
<dbReference type="EnsemblMetazoa" id="tetur13g00860.1">
    <property type="protein sequence ID" value="tetur13g00860.1"/>
    <property type="gene ID" value="tetur13g00860"/>
</dbReference>
<reference evidence="2" key="1">
    <citation type="submission" date="2011-08" db="EMBL/GenBank/DDBJ databases">
        <authorList>
            <person name="Rombauts S."/>
        </authorList>
    </citation>
    <scope>NUCLEOTIDE SEQUENCE</scope>
    <source>
        <strain evidence="2">London</strain>
    </source>
</reference>
<name>T1KJR1_TETUR</name>
<dbReference type="Proteomes" id="UP000015104">
    <property type="component" value="Unassembled WGS sequence"/>
</dbReference>
<proteinExistence type="predicted"/>
<protein>
    <submittedName>
        <fullName evidence="1">Uncharacterized protein</fullName>
    </submittedName>
</protein>
<dbReference type="PANTHER" id="PTHR21010:SF3">
    <property type="entry name" value="DAXX"/>
    <property type="match status" value="1"/>
</dbReference>
<reference evidence="1" key="2">
    <citation type="submission" date="2015-06" db="UniProtKB">
        <authorList>
            <consortium name="EnsemblMetazoa"/>
        </authorList>
    </citation>
    <scope>IDENTIFICATION</scope>
</reference>
<evidence type="ECO:0000313" key="2">
    <source>
        <dbReference type="Proteomes" id="UP000015104"/>
    </source>
</evidence>
<dbReference type="eggNOG" id="ENOG502QSC6">
    <property type="taxonomic scope" value="Eukaryota"/>
</dbReference>
<accession>T1KJR1</accession>
<keyword evidence="2" id="KW-1185">Reference proteome</keyword>
<dbReference type="HOGENOM" id="CLU_076202_0_0_1"/>